<organism evidence="1 2">
    <name type="scientific">Nephila pilipes</name>
    <name type="common">Giant wood spider</name>
    <name type="synonym">Nephila maculata</name>
    <dbReference type="NCBI Taxonomy" id="299642"/>
    <lineage>
        <taxon>Eukaryota</taxon>
        <taxon>Metazoa</taxon>
        <taxon>Ecdysozoa</taxon>
        <taxon>Arthropoda</taxon>
        <taxon>Chelicerata</taxon>
        <taxon>Arachnida</taxon>
        <taxon>Araneae</taxon>
        <taxon>Araneomorphae</taxon>
        <taxon>Entelegynae</taxon>
        <taxon>Araneoidea</taxon>
        <taxon>Nephilidae</taxon>
        <taxon>Nephila</taxon>
    </lineage>
</organism>
<dbReference type="OrthoDB" id="6407690at2759"/>
<comment type="caution">
    <text evidence="1">The sequence shown here is derived from an EMBL/GenBank/DDBJ whole genome shotgun (WGS) entry which is preliminary data.</text>
</comment>
<dbReference type="EMBL" id="BMAW01069303">
    <property type="protein sequence ID" value="GFT68334.1"/>
    <property type="molecule type" value="Genomic_DNA"/>
</dbReference>
<keyword evidence="2" id="KW-1185">Reference proteome</keyword>
<protein>
    <submittedName>
        <fullName evidence="1">Uncharacterized protein</fullName>
    </submittedName>
</protein>
<name>A0A8X6PFG4_NEPPI</name>
<dbReference type="AlphaFoldDB" id="A0A8X6PFG4"/>
<sequence length="390" mass="46628">MNIYFRPPLQLLAYVRAALGFLYSFDSEILLYHDYTIDQIKEKVSSIRIPSHESTFRQLASEPTNCSYQQNHWPLSTEIQNQLVHIILELGSEIDKWFHCRRKRFLNHIINFDVRNALAWRSTGILDRFETARILVRNESLDIKQRFYVACKYYFEQDAHWLWSRISFLDRLYVRTNWENSVEMQHWFRALVNRAALDWAQISLIATEDEFLVSNYEGLPYYFTRLQGRETRYKCIVTCLELRLLRPYELYVCLYKLNADEINDVFTRLPMELMLKIFDSFLHWPLQSIFLDVVNSYKTHMNGATFVSLISMLLSKLEFGNKEYVYLDLFKNFWKQLSSEYGSFIEENKILNKIVIYVLNASVPFDTNAFQKFSEREHRKGCKLSDVSDH</sequence>
<accession>A0A8X6PFG4</accession>
<dbReference type="Proteomes" id="UP000887013">
    <property type="component" value="Unassembled WGS sequence"/>
</dbReference>
<evidence type="ECO:0000313" key="1">
    <source>
        <dbReference type="EMBL" id="GFT68334.1"/>
    </source>
</evidence>
<reference evidence="1" key="1">
    <citation type="submission" date="2020-08" db="EMBL/GenBank/DDBJ databases">
        <title>Multicomponent nature underlies the extraordinary mechanical properties of spider dragline silk.</title>
        <authorList>
            <person name="Kono N."/>
            <person name="Nakamura H."/>
            <person name="Mori M."/>
            <person name="Yoshida Y."/>
            <person name="Ohtoshi R."/>
            <person name="Malay A.D."/>
            <person name="Moran D.A.P."/>
            <person name="Tomita M."/>
            <person name="Numata K."/>
            <person name="Arakawa K."/>
        </authorList>
    </citation>
    <scope>NUCLEOTIDE SEQUENCE</scope>
</reference>
<proteinExistence type="predicted"/>
<gene>
    <name evidence="1" type="primary">NCL1_47061</name>
    <name evidence="1" type="ORF">NPIL_588121</name>
</gene>
<evidence type="ECO:0000313" key="2">
    <source>
        <dbReference type="Proteomes" id="UP000887013"/>
    </source>
</evidence>